<evidence type="ECO:0000256" key="11">
    <source>
        <dbReference type="ARBA" id="ARBA00022989"/>
    </source>
</evidence>
<comment type="subcellular location">
    <subcellularLocation>
        <location evidence="2">Endoplasmic reticulum membrane</location>
        <topology evidence="2">Single-pass membrane protein</topology>
    </subcellularLocation>
    <subcellularLocation>
        <location evidence="1">Membrane</location>
        <topology evidence="1">Multi-pass membrane protein</topology>
    </subcellularLocation>
</comment>
<feature type="transmembrane region" description="Helical" evidence="14">
    <location>
        <begin position="359"/>
        <end position="379"/>
    </location>
</feature>
<reference evidence="18" key="1">
    <citation type="journal article" date="2019" name="Int. J. Syst. Evol. Microbiol.">
        <title>The Global Catalogue of Microorganisms (GCM) 10K type strain sequencing project: providing services to taxonomists for standard genome sequencing and annotation.</title>
        <authorList>
            <consortium name="The Broad Institute Genomics Platform"/>
            <consortium name="The Broad Institute Genome Sequencing Center for Infectious Disease"/>
            <person name="Wu L."/>
            <person name="Ma J."/>
        </authorList>
    </citation>
    <scope>NUCLEOTIDE SEQUENCE [LARGE SCALE GENOMIC DNA]</scope>
    <source>
        <strain evidence="18">DFY41</strain>
    </source>
</reference>
<evidence type="ECO:0000256" key="6">
    <source>
        <dbReference type="ARBA" id="ARBA00022676"/>
    </source>
</evidence>
<proteinExistence type="inferred from homology"/>
<evidence type="ECO:0000256" key="7">
    <source>
        <dbReference type="ARBA" id="ARBA00022679"/>
    </source>
</evidence>
<comment type="caution">
    <text evidence="17">The sequence shown here is derived from an EMBL/GenBank/DDBJ whole genome shotgun (WGS) entry which is preliminary data.</text>
</comment>
<dbReference type="Pfam" id="PF04138">
    <property type="entry name" value="GtrA_DPMS_TM"/>
    <property type="match status" value="1"/>
</dbReference>
<evidence type="ECO:0000256" key="5">
    <source>
        <dbReference type="ARBA" id="ARBA00012583"/>
    </source>
</evidence>
<dbReference type="CDD" id="cd04188">
    <property type="entry name" value="DPG_synthase"/>
    <property type="match status" value="1"/>
</dbReference>
<evidence type="ECO:0000256" key="12">
    <source>
        <dbReference type="ARBA" id="ARBA00023136"/>
    </source>
</evidence>
<protein>
    <recommendedName>
        <fullName evidence="5">dolichyl-phosphate beta-glucosyltransferase</fullName>
        <ecNumber evidence="5">2.4.1.117</ecNumber>
    </recommendedName>
</protein>
<evidence type="ECO:0000256" key="3">
    <source>
        <dbReference type="ARBA" id="ARBA00004922"/>
    </source>
</evidence>
<dbReference type="PANTHER" id="PTHR10859:SF91">
    <property type="entry name" value="DOLICHYL-PHOSPHATE BETA-GLUCOSYLTRANSFERASE"/>
    <property type="match status" value="1"/>
</dbReference>
<feature type="domain" description="Glycosyltransferase 2-like" evidence="15">
    <location>
        <begin position="8"/>
        <end position="172"/>
    </location>
</feature>
<gene>
    <name evidence="17" type="ORF">ACFPGP_18625</name>
</gene>
<dbReference type="EC" id="2.4.1.117" evidence="5"/>
<comment type="pathway">
    <text evidence="3">Protein modification; protein glycosylation.</text>
</comment>
<feature type="transmembrane region" description="Helical" evidence="14">
    <location>
        <begin position="331"/>
        <end position="353"/>
    </location>
</feature>
<dbReference type="Pfam" id="PF00535">
    <property type="entry name" value="Glycos_transf_2"/>
    <property type="match status" value="1"/>
</dbReference>
<keyword evidence="6 17" id="KW-0328">Glycosyltransferase</keyword>
<dbReference type="SUPFAM" id="SSF53448">
    <property type="entry name" value="Nucleotide-diphospho-sugar transferases"/>
    <property type="match status" value="1"/>
</dbReference>
<dbReference type="InterPro" id="IPR035518">
    <property type="entry name" value="DPG_synthase"/>
</dbReference>
<keyword evidence="7 17" id="KW-0808">Transferase</keyword>
<feature type="transmembrane region" description="Helical" evidence="14">
    <location>
        <begin position="290"/>
        <end position="310"/>
    </location>
</feature>
<keyword evidence="12 14" id="KW-0472">Membrane</keyword>
<keyword evidence="18" id="KW-1185">Reference proteome</keyword>
<evidence type="ECO:0000313" key="18">
    <source>
        <dbReference type="Proteomes" id="UP001596087"/>
    </source>
</evidence>
<evidence type="ECO:0000256" key="2">
    <source>
        <dbReference type="ARBA" id="ARBA00004389"/>
    </source>
</evidence>
<dbReference type="InterPro" id="IPR007267">
    <property type="entry name" value="GtrA_DPMS_TM"/>
</dbReference>
<evidence type="ECO:0000256" key="10">
    <source>
        <dbReference type="ARBA" id="ARBA00022968"/>
    </source>
</evidence>
<comment type="similarity">
    <text evidence="4">Belongs to the glycosyltransferase 2 family.</text>
</comment>
<sequence>MTAPVLDLVVPVHDEEHTLAACVHRLHHHLTATFPYPFRITVADNASRDGTPGVAATVAAELDEVRVVRLEQKGRGRALKAVWSGSDASILAYTDVDLSTDLDALWPLLAPLMSGHSDLAIGTRLHRDSRVVRGPRREAVSRGYNTILRATLGASFSDAQCGFKAIRADVAAALLPLVEDPGWFFDTELLVLAQRCGLRIHEVPVDWYDDPDSRVDVVATARDDLRGVRRMRRALRSGALPTDEIRARMGRTTPAAGLGAQTVRFGVVGAGTTVLHLGLFALLASAGAGLGAQAANLVALVLATLVNTQANRRWTFGVRGGEGLLRHQAQGLGVFAATWGFTAGALALLGVGWPAAPTVVETLVVGVATVTSTVAKFLLMRGWMFAARPGPAGRVPDGVPEPSLDHVTLG</sequence>
<evidence type="ECO:0000256" key="13">
    <source>
        <dbReference type="ARBA" id="ARBA00045097"/>
    </source>
</evidence>
<dbReference type="Gene3D" id="3.90.550.10">
    <property type="entry name" value="Spore Coat Polysaccharide Biosynthesis Protein SpsA, Chain A"/>
    <property type="match status" value="1"/>
</dbReference>
<comment type="catalytic activity">
    <reaction evidence="13">
        <text>a di-trans,poly-cis-dolichyl phosphate + UDP-alpha-D-glucose = a di-trans,poly-cis-dolichyl beta-D-glucosyl phosphate + UDP</text>
        <dbReference type="Rhea" id="RHEA:15401"/>
        <dbReference type="Rhea" id="RHEA-COMP:19498"/>
        <dbReference type="Rhea" id="RHEA-COMP:19502"/>
        <dbReference type="ChEBI" id="CHEBI:57525"/>
        <dbReference type="ChEBI" id="CHEBI:57683"/>
        <dbReference type="ChEBI" id="CHEBI:58223"/>
        <dbReference type="ChEBI" id="CHEBI:58885"/>
        <dbReference type="EC" id="2.4.1.117"/>
    </reaction>
    <physiologicalReaction direction="left-to-right" evidence="13">
        <dbReference type="Rhea" id="RHEA:15402"/>
    </physiologicalReaction>
</comment>
<keyword evidence="10" id="KW-0735">Signal-anchor</keyword>
<dbReference type="EMBL" id="JBHSKD010000027">
    <property type="protein sequence ID" value="MFC5178702.1"/>
    <property type="molecule type" value="Genomic_DNA"/>
</dbReference>
<feature type="domain" description="GtrA/DPMS transmembrane" evidence="16">
    <location>
        <begin position="264"/>
        <end position="385"/>
    </location>
</feature>
<dbReference type="RefSeq" id="WP_378592403.1">
    <property type="nucleotide sequence ID" value="NZ_JBHSKD010000027.1"/>
</dbReference>
<evidence type="ECO:0000313" key="17">
    <source>
        <dbReference type="EMBL" id="MFC5178702.1"/>
    </source>
</evidence>
<keyword evidence="11 14" id="KW-1133">Transmembrane helix</keyword>
<keyword evidence="9" id="KW-0256">Endoplasmic reticulum</keyword>
<evidence type="ECO:0000259" key="15">
    <source>
        <dbReference type="Pfam" id="PF00535"/>
    </source>
</evidence>
<evidence type="ECO:0000256" key="14">
    <source>
        <dbReference type="SAM" id="Phobius"/>
    </source>
</evidence>
<name>A0ABW0BP96_9ACTN</name>
<evidence type="ECO:0000259" key="16">
    <source>
        <dbReference type="Pfam" id="PF04138"/>
    </source>
</evidence>
<dbReference type="InterPro" id="IPR029044">
    <property type="entry name" value="Nucleotide-diphossugar_trans"/>
</dbReference>
<evidence type="ECO:0000256" key="1">
    <source>
        <dbReference type="ARBA" id="ARBA00004141"/>
    </source>
</evidence>
<dbReference type="InterPro" id="IPR001173">
    <property type="entry name" value="Glyco_trans_2-like"/>
</dbReference>
<dbReference type="PANTHER" id="PTHR10859">
    <property type="entry name" value="GLYCOSYL TRANSFERASE"/>
    <property type="match status" value="1"/>
</dbReference>
<accession>A0ABW0BP96</accession>
<keyword evidence="8 14" id="KW-0812">Transmembrane</keyword>
<evidence type="ECO:0000256" key="9">
    <source>
        <dbReference type="ARBA" id="ARBA00022824"/>
    </source>
</evidence>
<organism evidence="17 18">
    <name type="scientific">Nocardioides taihuensis</name>
    <dbReference type="NCBI Taxonomy" id="1835606"/>
    <lineage>
        <taxon>Bacteria</taxon>
        <taxon>Bacillati</taxon>
        <taxon>Actinomycetota</taxon>
        <taxon>Actinomycetes</taxon>
        <taxon>Propionibacteriales</taxon>
        <taxon>Nocardioidaceae</taxon>
        <taxon>Nocardioides</taxon>
    </lineage>
</organism>
<evidence type="ECO:0000256" key="4">
    <source>
        <dbReference type="ARBA" id="ARBA00006739"/>
    </source>
</evidence>
<dbReference type="GO" id="GO:0016757">
    <property type="term" value="F:glycosyltransferase activity"/>
    <property type="evidence" value="ECO:0007669"/>
    <property type="project" value="UniProtKB-KW"/>
</dbReference>
<evidence type="ECO:0000256" key="8">
    <source>
        <dbReference type="ARBA" id="ARBA00022692"/>
    </source>
</evidence>
<dbReference type="Proteomes" id="UP001596087">
    <property type="component" value="Unassembled WGS sequence"/>
</dbReference>